<keyword evidence="2" id="KW-1185">Reference proteome</keyword>
<accession>A0AAW0IL68</accession>
<protein>
    <submittedName>
        <fullName evidence="1">Uncharacterized protein</fullName>
    </submittedName>
</protein>
<proteinExistence type="predicted"/>
<reference evidence="1 2" key="1">
    <citation type="journal article" date="2023" name="bioRxiv">
        <title>Conserved and derived expression patterns and positive selection on dental genes reveal complex evolutionary context of ever-growing rodent molars.</title>
        <authorList>
            <person name="Calamari Z.T."/>
            <person name="Song A."/>
            <person name="Cohen E."/>
            <person name="Akter M."/>
            <person name="Roy R.D."/>
            <person name="Hallikas O."/>
            <person name="Christensen M.M."/>
            <person name="Li P."/>
            <person name="Marangoni P."/>
            <person name="Jernvall J."/>
            <person name="Klein O.D."/>
        </authorList>
    </citation>
    <scope>NUCLEOTIDE SEQUENCE [LARGE SCALE GENOMIC DNA]</scope>
    <source>
        <strain evidence="1">V071</strain>
    </source>
</reference>
<sequence length="104" mass="11565">SFRNLLDKDMFSKSDPLCVMYTQGMENKQWREVGATPSPPRKHQRCICPQSEPSVGTLPEYQRLAGQAEGTEIKGRAGHACPWVALARAESRLCQLLCVTETTA</sequence>
<organism evidence="1 2">
    <name type="scientific">Myodes glareolus</name>
    <name type="common">Bank vole</name>
    <name type="synonym">Clethrionomys glareolus</name>
    <dbReference type="NCBI Taxonomy" id="447135"/>
    <lineage>
        <taxon>Eukaryota</taxon>
        <taxon>Metazoa</taxon>
        <taxon>Chordata</taxon>
        <taxon>Craniata</taxon>
        <taxon>Vertebrata</taxon>
        <taxon>Euteleostomi</taxon>
        <taxon>Mammalia</taxon>
        <taxon>Eutheria</taxon>
        <taxon>Euarchontoglires</taxon>
        <taxon>Glires</taxon>
        <taxon>Rodentia</taxon>
        <taxon>Myomorpha</taxon>
        <taxon>Muroidea</taxon>
        <taxon>Cricetidae</taxon>
        <taxon>Arvicolinae</taxon>
        <taxon>Myodes</taxon>
    </lineage>
</organism>
<evidence type="ECO:0000313" key="2">
    <source>
        <dbReference type="Proteomes" id="UP001488838"/>
    </source>
</evidence>
<name>A0AAW0IL68_MYOGA</name>
<dbReference type="EMBL" id="JBBHLL010000118">
    <property type="protein sequence ID" value="KAK7814858.1"/>
    <property type="molecule type" value="Genomic_DNA"/>
</dbReference>
<gene>
    <name evidence="1" type="ORF">U0070_026359</name>
</gene>
<comment type="caution">
    <text evidence="1">The sequence shown here is derived from an EMBL/GenBank/DDBJ whole genome shotgun (WGS) entry which is preliminary data.</text>
</comment>
<dbReference type="Proteomes" id="UP001488838">
    <property type="component" value="Unassembled WGS sequence"/>
</dbReference>
<dbReference type="AlphaFoldDB" id="A0AAW0IL68"/>
<feature type="non-terminal residue" evidence="1">
    <location>
        <position position="1"/>
    </location>
</feature>
<evidence type="ECO:0000313" key="1">
    <source>
        <dbReference type="EMBL" id="KAK7814858.1"/>
    </source>
</evidence>